<evidence type="ECO:0000256" key="1">
    <source>
        <dbReference type="SAM" id="Phobius"/>
    </source>
</evidence>
<evidence type="ECO:0000313" key="4">
    <source>
        <dbReference type="Proteomes" id="UP000319756"/>
    </source>
</evidence>
<sequence>MKNNQIFPAMIFIGAGAYYLTHLFAPEVAAQWMTWETLLIWLGLALSMDGFFSKAGSALLPGIFMIGIGVHFHAIALYPNWPNNIGILAAFFGIACMIAFLRTQKDFLFVGILSICIGALFLFFEPAVERIAEASDSFSFIWPLLLLVLGVFLLFRRKKKRHRKGAFRKR</sequence>
<feature type="transmembrane region" description="Helical" evidence="1">
    <location>
        <begin position="108"/>
        <end position="125"/>
    </location>
</feature>
<protein>
    <recommendedName>
        <fullName evidence="2">LiaF transmembrane domain-containing protein</fullName>
    </recommendedName>
</protein>
<dbReference type="InterPro" id="IPR054331">
    <property type="entry name" value="LiaF_TM"/>
</dbReference>
<dbReference type="KEGG" id="sale:EPH95_07500"/>
<evidence type="ECO:0000259" key="2">
    <source>
        <dbReference type="Pfam" id="PF22570"/>
    </source>
</evidence>
<dbReference type="Proteomes" id="UP000319756">
    <property type="component" value="Chromosome"/>
</dbReference>
<name>A0A514LGR3_9BACI</name>
<feature type="transmembrane region" description="Helical" evidence="1">
    <location>
        <begin position="137"/>
        <end position="155"/>
    </location>
</feature>
<dbReference type="EMBL" id="CP035485">
    <property type="protein sequence ID" value="QDI91048.1"/>
    <property type="molecule type" value="Genomic_DNA"/>
</dbReference>
<dbReference type="RefSeq" id="WP_142088751.1">
    <property type="nucleotide sequence ID" value="NZ_CP035485.1"/>
</dbReference>
<keyword evidence="4" id="KW-1185">Reference proteome</keyword>
<dbReference type="Pfam" id="PF22570">
    <property type="entry name" value="LiaF-TM"/>
    <property type="match status" value="1"/>
</dbReference>
<keyword evidence="1" id="KW-1133">Transmembrane helix</keyword>
<organism evidence="3 4">
    <name type="scientific">Salicibibacter halophilus</name>
    <dbReference type="NCBI Taxonomy" id="2502791"/>
    <lineage>
        <taxon>Bacteria</taxon>
        <taxon>Bacillati</taxon>
        <taxon>Bacillota</taxon>
        <taxon>Bacilli</taxon>
        <taxon>Bacillales</taxon>
        <taxon>Bacillaceae</taxon>
        <taxon>Salicibibacter</taxon>
    </lineage>
</organism>
<evidence type="ECO:0000313" key="3">
    <source>
        <dbReference type="EMBL" id="QDI91048.1"/>
    </source>
</evidence>
<accession>A0A514LGR3</accession>
<dbReference type="OrthoDB" id="2989824at2"/>
<feature type="transmembrane region" description="Helical" evidence="1">
    <location>
        <begin position="84"/>
        <end position="101"/>
    </location>
</feature>
<gene>
    <name evidence="3" type="ORF">EPH95_07500</name>
</gene>
<dbReference type="AlphaFoldDB" id="A0A514LGR3"/>
<feature type="domain" description="LiaF transmembrane" evidence="2">
    <location>
        <begin position="109"/>
        <end position="162"/>
    </location>
</feature>
<proteinExistence type="predicted"/>
<feature type="transmembrane region" description="Helical" evidence="1">
    <location>
        <begin position="7"/>
        <end position="26"/>
    </location>
</feature>
<feature type="transmembrane region" description="Helical" evidence="1">
    <location>
        <begin position="59"/>
        <end position="78"/>
    </location>
</feature>
<keyword evidence="1" id="KW-0472">Membrane</keyword>
<feature type="transmembrane region" description="Helical" evidence="1">
    <location>
        <begin position="32"/>
        <end position="52"/>
    </location>
</feature>
<keyword evidence="1" id="KW-0812">Transmembrane</keyword>
<reference evidence="4" key="1">
    <citation type="submission" date="2019-01" db="EMBL/GenBank/DDBJ databases">
        <title>Genomic analysis of Salicibibacter sp. NKC3-5.</title>
        <authorList>
            <person name="Oh Y.J."/>
        </authorList>
    </citation>
    <scope>NUCLEOTIDE SEQUENCE [LARGE SCALE GENOMIC DNA]</scope>
    <source>
        <strain evidence="4">NKC3-5</strain>
    </source>
</reference>